<dbReference type="EMBL" id="GBXM01067508">
    <property type="protein sequence ID" value="JAH41069.1"/>
    <property type="molecule type" value="Transcribed_RNA"/>
</dbReference>
<proteinExistence type="predicted"/>
<dbReference type="EMBL" id="GBXM01103605">
    <property type="protein sequence ID" value="JAH04972.1"/>
    <property type="molecule type" value="Transcribed_RNA"/>
</dbReference>
<feature type="region of interest" description="Disordered" evidence="1">
    <location>
        <begin position="1"/>
        <end position="23"/>
    </location>
</feature>
<dbReference type="AlphaFoldDB" id="A0A0E9PL03"/>
<evidence type="ECO:0000256" key="1">
    <source>
        <dbReference type="SAM" id="MobiDB-lite"/>
    </source>
</evidence>
<evidence type="ECO:0000313" key="2">
    <source>
        <dbReference type="EMBL" id="JAH04972.1"/>
    </source>
</evidence>
<reference evidence="2" key="2">
    <citation type="journal article" date="2015" name="Fish Shellfish Immunol.">
        <title>Early steps in the European eel (Anguilla anguilla)-Vibrio vulnificus interaction in the gills: Role of the RtxA13 toxin.</title>
        <authorList>
            <person name="Callol A."/>
            <person name="Pajuelo D."/>
            <person name="Ebbesson L."/>
            <person name="Teles M."/>
            <person name="MacKenzie S."/>
            <person name="Amaro C."/>
        </authorList>
    </citation>
    <scope>NUCLEOTIDE SEQUENCE</scope>
</reference>
<protein>
    <submittedName>
        <fullName evidence="2">Uncharacterized protein</fullName>
    </submittedName>
</protein>
<organism evidence="2">
    <name type="scientific">Anguilla anguilla</name>
    <name type="common">European freshwater eel</name>
    <name type="synonym">Muraena anguilla</name>
    <dbReference type="NCBI Taxonomy" id="7936"/>
    <lineage>
        <taxon>Eukaryota</taxon>
        <taxon>Metazoa</taxon>
        <taxon>Chordata</taxon>
        <taxon>Craniata</taxon>
        <taxon>Vertebrata</taxon>
        <taxon>Euteleostomi</taxon>
        <taxon>Actinopterygii</taxon>
        <taxon>Neopterygii</taxon>
        <taxon>Teleostei</taxon>
        <taxon>Anguilliformes</taxon>
        <taxon>Anguillidae</taxon>
        <taxon>Anguilla</taxon>
    </lineage>
</organism>
<sequence length="38" mass="4463">MNKLVHRPSYGGNKQRRGEKWSDKGQATYPMSLFYALF</sequence>
<name>A0A0E9PL03_ANGAN</name>
<reference evidence="2" key="1">
    <citation type="submission" date="2014-11" db="EMBL/GenBank/DDBJ databases">
        <authorList>
            <person name="Amaro Gonzalez C."/>
        </authorList>
    </citation>
    <scope>NUCLEOTIDE SEQUENCE</scope>
</reference>
<accession>A0A0E9PL03</accession>